<dbReference type="PANTHER" id="PTHR28572:SF1">
    <property type="entry name" value="COILED-COIL DOMAIN-CONTAINING PROTEIN 103"/>
    <property type="match status" value="1"/>
</dbReference>
<dbReference type="Pfam" id="PF15867">
    <property type="entry name" value="Dynein_attach_N"/>
    <property type="match status" value="1"/>
</dbReference>
<keyword evidence="3" id="KW-1185">Reference proteome</keyword>
<accession>A0A087SXZ8</accession>
<protein>
    <submittedName>
        <fullName evidence="2">Coiled-coil domain-containing protein 103</fullName>
    </submittedName>
</protein>
<feature type="domain" description="Dynein attachment factor N-terminal" evidence="1">
    <location>
        <begin position="9"/>
        <end position="76"/>
    </location>
</feature>
<dbReference type="AlphaFoldDB" id="A0A087SXZ8"/>
<dbReference type="PANTHER" id="PTHR28572">
    <property type="entry name" value="COILED-COIL DOMAIN-CONTAINING PROTEIN 103"/>
    <property type="match status" value="1"/>
</dbReference>
<dbReference type="GO" id="GO:0036157">
    <property type="term" value="C:outer dynein arm"/>
    <property type="evidence" value="ECO:0007669"/>
    <property type="project" value="InterPro"/>
</dbReference>
<gene>
    <name evidence="2" type="ORF">X975_11013</name>
</gene>
<dbReference type="OMA" id="NTSHHVT"/>
<dbReference type="InterPro" id="IPR042422">
    <property type="entry name" value="CC103"/>
</dbReference>
<evidence type="ECO:0000259" key="1">
    <source>
        <dbReference type="Pfam" id="PF15867"/>
    </source>
</evidence>
<feature type="non-terminal residue" evidence="2">
    <location>
        <position position="101"/>
    </location>
</feature>
<reference evidence="2 3" key="1">
    <citation type="submission" date="2013-11" db="EMBL/GenBank/DDBJ databases">
        <title>Genome sequencing of Stegodyphus mimosarum.</title>
        <authorList>
            <person name="Bechsgaard J."/>
        </authorList>
    </citation>
    <scope>NUCLEOTIDE SEQUENCE [LARGE SCALE GENOMIC DNA]</scope>
</reference>
<evidence type="ECO:0000313" key="2">
    <source>
        <dbReference type="EMBL" id="KFM57737.1"/>
    </source>
</evidence>
<dbReference type="GO" id="GO:0036159">
    <property type="term" value="P:inner dynein arm assembly"/>
    <property type="evidence" value="ECO:0007669"/>
    <property type="project" value="TreeGrafter"/>
</dbReference>
<dbReference type="GO" id="GO:0007368">
    <property type="term" value="P:determination of left/right symmetry"/>
    <property type="evidence" value="ECO:0007669"/>
    <property type="project" value="TreeGrafter"/>
</dbReference>
<dbReference type="OrthoDB" id="447931at2759"/>
<name>A0A087SXZ8_STEMI</name>
<dbReference type="Proteomes" id="UP000054359">
    <property type="component" value="Unassembled WGS sequence"/>
</dbReference>
<dbReference type="GO" id="GO:0003351">
    <property type="term" value="P:epithelial cilium movement involved in extracellular fluid movement"/>
    <property type="evidence" value="ECO:0007669"/>
    <property type="project" value="TreeGrafter"/>
</dbReference>
<dbReference type="InterPro" id="IPR031733">
    <property type="entry name" value="Dynein_attach_N"/>
</dbReference>
<dbReference type="STRING" id="407821.A0A087SXZ8"/>
<dbReference type="GO" id="GO:0005576">
    <property type="term" value="C:extracellular region"/>
    <property type="evidence" value="ECO:0007669"/>
    <property type="project" value="GOC"/>
</dbReference>
<evidence type="ECO:0000313" key="3">
    <source>
        <dbReference type="Proteomes" id="UP000054359"/>
    </source>
</evidence>
<sequence>MVSIDSDNIDFSVLIENLDTAIESDRIYSLRNAAKIRAVNQSGTTYEDFENIVKGATLKPIDKNDKLYCNPRHTWNPIAQKMQEETIDKILQNGSLSKKQI</sequence>
<dbReference type="EMBL" id="KK112471">
    <property type="protein sequence ID" value="KFM57737.1"/>
    <property type="molecule type" value="Genomic_DNA"/>
</dbReference>
<proteinExistence type="predicted"/>
<organism evidence="2 3">
    <name type="scientific">Stegodyphus mimosarum</name>
    <name type="common">African social velvet spider</name>
    <dbReference type="NCBI Taxonomy" id="407821"/>
    <lineage>
        <taxon>Eukaryota</taxon>
        <taxon>Metazoa</taxon>
        <taxon>Ecdysozoa</taxon>
        <taxon>Arthropoda</taxon>
        <taxon>Chelicerata</taxon>
        <taxon>Arachnida</taxon>
        <taxon>Araneae</taxon>
        <taxon>Araneomorphae</taxon>
        <taxon>Entelegynae</taxon>
        <taxon>Eresoidea</taxon>
        <taxon>Eresidae</taxon>
        <taxon>Stegodyphus</taxon>
    </lineage>
</organism>